<name>A0ABR9ZVQ6_9FIRM</name>
<keyword evidence="2" id="KW-1185">Reference proteome</keyword>
<dbReference type="EMBL" id="JADKNH010000008">
    <property type="protein sequence ID" value="MBF4694248.1"/>
    <property type="molecule type" value="Genomic_DNA"/>
</dbReference>
<dbReference type="Proteomes" id="UP000614200">
    <property type="component" value="Unassembled WGS sequence"/>
</dbReference>
<dbReference type="RefSeq" id="WP_194702485.1">
    <property type="nucleotide sequence ID" value="NZ_JADKNH010000008.1"/>
</dbReference>
<accession>A0ABR9ZVQ6</accession>
<evidence type="ECO:0000313" key="1">
    <source>
        <dbReference type="EMBL" id="MBF4694248.1"/>
    </source>
</evidence>
<sequence>MNKEITIPKDKKIYNTGDLMALGLSYYKINKLIEEEKLVKLNKSHYENLEFQGEDNDFYYVSAYAQTGVICLLSAAIYYDLTTYRPDAIDVAVPKKKNITTLPEWPIIKIYYFDKDRYDLGVNQIDIGRNQFKIYDKEKTVVDIVYYRNKIGIEETKEILTNYLKQSERNINQLIRYSKQLKCYDILSTYLEVMI</sequence>
<comment type="caution">
    <text evidence="1">The sequence shown here is derived from an EMBL/GenBank/DDBJ whole genome shotgun (WGS) entry which is preliminary data.</text>
</comment>
<protein>
    <recommendedName>
        <fullName evidence="3">Abortive infection protein AbiGI</fullName>
    </recommendedName>
</protein>
<gene>
    <name evidence="1" type="ORF">ISU02_14085</name>
</gene>
<proteinExistence type="predicted"/>
<organism evidence="1 2">
    <name type="scientific">Fusibacter ferrireducens</name>
    <dbReference type="NCBI Taxonomy" id="2785058"/>
    <lineage>
        <taxon>Bacteria</taxon>
        <taxon>Bacillati</taxon>
        <taxon>Bacillota</taxon>
        <taxon>Clostridia</taxon>
        <taxon>Eubacteriales</taxon>
        <taxon>Eubacteriales Family XII. Incertae Sedis</taxon>
        <taxon>Fusibacter</taxon>
    </lineage>
</organism>
<evidence type="ECO:0000313" key="2">
    <source>
        <dbReference type="Proteomes" id="UP000614200"/>
    </source>
</evidence>
<reference evidence="1 2" key="1">
    <citation type="submission" date="2020-11" db="EMBL/GenBank/DDBJ databases">
        <title>Fusibacter basophilias sp. nov.</title>
        <authorList>
            <person name="Qiu D."/>
        </authorList>
    </citation>
    <scope>NUCLEOTIDE SEQUENCE [LARGE SCALE GENOMIC DNA]</scope>
    <source>
        <strain evidence="1 2">Q10-2</strain>
    </source>
</reference>
<evidence type="ECO:0008006" key="3">
    <source>
        <dbReference type="Google" id="ProtNLM"/>
    </source>
</evidence>